<dbReference type="EMBL" id="AKCU01000512">
    <property type="protein sequence ID" value="EKV04959.1"/>
    <property type="molecule type" value="Genomic_DNA"/>
</dbReference>
<protein>
    <submittedName>
        <fullName evidence="1">Uncharacterized protein</fullName>
    </submittedName>
</protein>
<gene>
    <name evidence="1" type="ORF">PDIP_85520</name>
</gene>
<comment type="caution">
    <text evidence="1">The sequence shown here is derived from an EMBL/GenBank/DDBJ whole genome shotgun (WGS) entry which is preliminary data.</text>
</comment>
<dbReference type="KEGG" id="pdp:PDIP_85520"/>
<dbReference type="AlphaFoldDB" id="K9F7A1"/>
<organism evidence="1 2">
    <name type="scientific">Penicillium digitatum (strain Pd1 / CECT 20795)</name>
    <name type="common">Green mold</name>
    <dbReference type="NCBI Taxonomy" id="1170230"/>
    <lineage>
        <taxon>Eukaryota</taxon>
        <taxon>Fungi</taxon>
        <taxon>Dikarya</taxon>
        <taxon>Ascomycota</taxon>
        <taxon>Pezizomycotina</taxon>
        <taxon>Eurotiomycetes</taxon>
        <taxon>Eurotiomycetidae</taxon>
        <taxon>Eurotiales</taxon>
        <taxon>Aspergillaceae</taxon>
        <taxon>Penicillium</taxon>
    </lineage>
</organism>
<dbReference type="Proteomes" id="UP000009886">
    <property type="component" value="Unassembled WGS sequence"/>
</dbReference>
<evidence type="ECO:0000313" key="1">
    <source>
        <dbReference type="EMBL" id="EKV04959.1"/>
    </source>
</evidence>
<name>K9F7A1_PEND1</name>
<reference evidence="2" key="1">
    <citation type="journal article" date="2012" name="BMC Genomics">
        <title>Genome sequence of the necrotrophic fungus Penicillium digitatum, the main postharvest pathogen of citrus.</title>
        <authorList>
            <person name="Marcet-Houben M."/>
            <person name="Ballester A.-R."/>
            <person name="de la Fuente B."/>
            <person name="Harries E."/>
            <person name="Marcos J.F."/>
            <person name="Gonzalez-Candelas L."/>
            <person name="Gabaldon T."/>
        </authorList>
    </citation>
    <scope>NUCLEOTIDE SEQUENCE [LARGE SCALE GENOMIC DNA]</scope>
    <source>
        <strain evidence="2">Pd1 / CECT 20795</strain>
    </source>
</reference>
<dbReference type="VEuPathDB" id="FungiDB:PDIP_85520"/>
<sequence length="47" mass="4923">MEITLLWLVRVGECLGGDDGKGNGVGISSKVLTCVFRPHCADVFTAG</sequence>
<accession>K9F7A1</accession>
<proteinExistence type="predicted"/>
<evidence type="ECO:0000313" key="2">
    <source>
        <dbReference type="Proteomes" id="UP000009886"/>
    </source>
</evidence>
<dbReference type="HOGENOM" id="CLU_3175558_0_0_1"/>